<keyword evidence="1" id="KW-0472">Membrane</keyword>
<evidence type="ECO:0000313" key="3">
    <source>
        <dbReference type="Proteomes" id="UP000260943"/>
    </source>
</evidence>
<reference evidence="2 3" key="1">
    <citation type="submission" date="2018-08" db="EMBL/GenBank/DDBJ databases">
        <title>A genome reference for cultivated species of the human gut microbiota.</title>
        <authorList>
            <person name="Zou Y."/>
            <person name="Xue W."/>
            <person name="Luo G."/>
        </authorList>
    </citation>
    <scope>NUCLEOTIDE SEQUENCE [LARGE SCALE GENOMIC DNA]</scope>
    <source>
        <strain evidence="2 3">TF08-14</strain>
    </source>
</reference>
<proteinExistence type="predicted"/>
<evidence type="ECO:0008006" key="4">
    <source>
        <dbReference type="Google" id="ProtNLM"/>
    </source>
</evidence>
<dbReference type="Proteomes" id="UP000260943">
    <property type="component" value="Unassembled WGS sequence"/>
</dbReference>
<evidence type="ECO:0000313" key="2">
    <source>
        <dbReference type="EMBL" id="RGL11194.1"/>
    </source>
</evidence>
<comment type="caution">
    <text evidence="2">The sequence shown here is derived from an EMBL/GenBank/DDBJ whole genome shotgun (WGS) entry which is preliminary data.</text>
</comment>
<keyword evidence="1" id="KW-0812">Transmembrane</keyword>
<protein>
    <recommendedName>
        <fullName evidence="4">Pilus assembly protein</fullName>
    </recommendedName>
</protein>
<accession>A0A3E4QWL1</accession>
<gene>
    <name evidence="2" type="ORF">DXC81_03515</name>
</gene>
<dbReference type="AlphaFoldDB" id="A0A3E4QWL1"/>
<sequence length="175" mass="18309">MMKKRAMRKGMLVAPAPVRIGLSEEAAQATVEMVVVVPVLLVLALIVFNLMRFAAATARFDRVAPDIVIAHGVSTSGAEGAGLDDGGMGSIQSELERAMEGHDVEIDVSYADAEGEGAGTAALSLAGALRTYSCTMMYRPWPSGLSIAGVSMGAPATLEHVREVTVDPWRPGVLV</sequence>
<name>A0A3E4QWL1_9ACTN</name>
<organism evidence="2 3">
    <name type="scientific">Collinsella tanakaei</name>
    <dbReference type="NCBI Taxonomy" id="626935"/>
    <lineage>
        <taxon>Bacteria</taxon>
        <taxon>Bacillati</taxon>
        <taxon>Actinomycetota</taxon>
        <taxon>Coriobacteriia</taxon>
        <taxon>Coriobacteriales</taxon>
        <taxon>Coriobacteriaceae</taxon>
        <taxon>Collinsella</taxon>
    </lineage>
</organism>
<keyword evidence="1" id="KW-1133">Transmembrane helix</keyword>
<feature type="transmembrane region" description="Helical" evidence="1">
    <location>
        <begin position="33"/>
        <end position="51"/>
    </location>
</feature>
<dbReference type="EMBL" id="QSRJ01000003">
    <property type="protein sequence ID" value="RGL11194.1"/>
    <property type="molecule type" value="Genomic_DNA"/>
</dbReference>
<evidence type="ECO:0000256" key="1">
    <source>
        <dbReference type="SAM" id="Phobius"/>
    </source>
</evidence>